<evidence type="ECO:0008006" key="4">
    <source>
        <dbReference type="Google" id="ProtNLM"/>
    </source>
</evidence>
<keyword evidence="3" id="KW-1185">Reference proteome</keyword>
<dbReference type="OrthoDB" id="5141876at2"/>
<dbReference type="HOGENOM" id="CLU_634500_0_0_0"/>
<evidence type="ECO:0000313" key="3">
    <source>
        <dbReference type="Proteomes" id="UP000000379"/>
    </source>
</evidence>
<reference evidence="2 3" key="2">
    <citation type="journal article" date="2011" name="Stand. Genomic Sci.">
        <title>Complete genome sequence of Truepera radiovictrix type strain (RQ-24).</title>
        <authorList>
            <person name="Ivanova N."/>
            <person name="Rohde C."/>
            <person name="Munk C."/>
            <person name="Nolan M."/>
            <person name="Lucas S."/>
            <person name="Del Rio T.G."/>
            <person name="Tice H."/>
            <person name="Deshpande S."/>
            <person name="Cheng J.F."/>
            <person name="Tapia R."/>
            <person name="Han C."/>
            <person name="Goodwin L."/>
            <person name="Pitluck S."/>
            <person name="Liolios K."/>
            <person name="Mavromatis K."/>
            <person name="Mikhailova N."/>
            <person name="Pati A."/>
            <person name="Chen A."/>
            <person name="Palaniappan K."/>
            <person name="Land M."/>
            <person name="Hauser L."/>
            <person name="Chang Y.J."/>
            <person name="Jeffries C.D."/>
            <person name="Brambilla E."/>
            <person name="Rohde M."/>
            <person name="Goker M."/>
            <person name="Tindall B.J."/>
            <person name="Woyke T."/>
            <person name="Bristow J."/>
            <person name="Eisen J.A."/>
            <person name="Markowitz V."/>
            <person name="Hugenholtz P."/>
            <person name="Kyrpides N.C."/>
            <person name="Klenk H.P."/>
            <person name="Lapidus A."/>
        </authorList>
    </citation>
    <scope>NUCLEOTIDE SEQUENCE [LARGE SCALE GENOMIC DNA]</scope>
    <source>
        <strain evidence="3">DSM 17093 / CIP 108686 / LMG 22925 / RQ-24</strain>
    </source>
</reference>
<evidence type="ECO:0000313" key="2">
    <source>
        <dbReference type="EMBL" id="ADI14274.1"/>
    </source>
</evidence>
<keyword evidence="1" id="KW-0732">Signal</keyword>
<dbReference type="KEGG" id="tra:Trad_1149"/>
<name>D7CW11_TRURR</name>
<accession>D7CW11</accession>
<gene>
    <name evidence="2" type="ordered locus">Trad_1149</name>
</gene>
<sequence length="432" mass="49036">MKFLLGCLLATFLTSCTLPAVGAQAVTLEPLPLEPVPTFSLRGDPNFSPEHLPREMRLWHSRFWNGIEYVNTTDRFYNPETLASSGDLFQLGRHFNVYVTSLLTVLRVTGDLAILDEVDRLMQLAAGELRDYNADGFRNWRYLTLTGADSAAFIGDDYHEMDEILTHSMVAAVAYAFKANADFDARYAERAAFWTDYLQNDFEAKWRRRNDVPRGFPFLSRDLMHPYVQWIRFHYYMYGLTGDASYYAEAERMARQVPLQVREVATPGGPAYVWNQRFLPEARGDVLSCQPFVYLQLTFQAFQDLAMEGFSVFDDAFMQRVATSMTELVVRDGYRSFAGDICGGQYQAGLRPTRSRSTRGVAFHFVNFPYATIGKWDPTGRLETLVRRAYDELELTSENNYAAGQMNLSAAMLFLLAEGEEQQASGSAPDAP</sequence>
<dbReference type="AlphaFoldDB" id="D7CW11"/>
<dbReference type="PROSITE" id="PS51257">
    <property type="entry name" value="PROKAR_LIPOPROTEIN"/>
    <property type="match status" value="1"/>
</dbReference>
<feature type="signal peptide" evidence="1">
    <location>
        <begin position="1"/>
        <end position="22"/>
    </location>
</feature>
<protein>
    <recommendedName>
        <fullName evidence="4">Glycoamylase-like domain-containing protein</fullName>
    </recommendedName>
</protein>
<feature type="chain" id="PRO_5003094343" description="Glycoamylase-like domain-containing protein" evidence="1">
    <location>
        <begin position="23"/>
        <end position="432"/>
    </location>
</feature>
<dbReference type="Proteomes" id="UP000000379">
    <property type="component" value="Chromosome"/>
</dbReference>
<dbReference type="EMBL" id="CP002049">
    <property type="protein sequence ID" value="ADI14274.1"/>
    <property type="molecule type" value="Genomic_DNA"/>
</dbReference>
<proteinExistence type="predicted"/>
<organism evidence="2 3">
    <name type="scientific">Truepera radiovictrix (strain DSM 17093 / CIP 108686 / LMG 22925 / RQ-24)</name>
    <dbReference type="NCBI Taxonomy" id="649638"/>
    <lineage>
        <taxon>Bacteria</taxon>
        <taxon>Thermotogati</taxon>
        <taxon>Deinococcota</taxon>
        <taxon>Deinococci</taxon>
        <taxon>Trueperales</taxon>
        <taxon>Trueperaceae</taxon>
        <taxon>Truepera</taxon>
    </lineage>
</organism>
<reference evidence="3" key="1">
    <citation type="submission" date="2010-05" db="EMBL/GenBank/DDBJ databases">
        <title>The complete genome of Truepera radiovictris DSM 17093.</title>
        <authorList>
            <consortium name="US DOE Joint Genome Institute (JGI-PGF)"/>
            <person name="Lucas S."/>
            <person name="Copeland A."/>
            <person name="Lapidus A."/>
            <person name="Glavina del Rio T."/>
            <person name="Dalin E."/>
            <person name="Tice H."/>
            <person name="Bruce D."/>
            <person name="Goodwin L."/>
            <person name="Pitluck S."/>
            <person name="Kyrpides N."/>
            <person name="Mavromatis K."/>
            <person name="Ovchinnikova G."/>
            <person name="Munk A.C."/>
            <person name="Detter J.C."/>
            <person name="Han C."/>
            <person name="Tapia R."/>
            <person name="Land M."/>
            <person name="Hauser L."/>
            <person name="Markowitz V."/>
            <person name="Cheng J.-F."/>
            <person name="Hugenholtz P."/>
            <person name="Woyke T."/>
            <person name="Wu D."/>
            <person name="Tindall B."/>
            <person name="Pomrenke H.G."/>
            <person name="Brambilla E."/>
            <person name="Klenk H.-P."/>
            <person name="Eisen J.A."/>
        </authorList>
    </citation>
    <scope>NUCLEOTIDE SEQUENCE [LARGE SCALE GENOMIC DNA]</scope>
    <source>
        <strain evidence="3">DSM 17093 / CIP 108686 / LMG 22925 / RQ-24</strain>
    </source>
</reference>
<evidence type="ECO:0000256" key="1">
    <source>
        <dbReference type="SAM" id="SignalP"/>
    </source>
</evidence>
<dbReference type="RefSeq" id="WP_013177645.1">
    <property type="nucleotide sequence ID" value="NC_014221.1"/>
</dbReference>